<dbReference type="Proteomes" id="UP000008461">
    <property type="component" value="Chromosome"/>
</dbReference>
<keyword evidence="3 7" id="KW-0812">Transmembrane</keyword>
<dbReference type="InterPro" id="IPR003838">
    <property type="entry name" value="ABC3_permease_C"/>
</dbReference>
<reference evidence="10 11" key="1">
    <citation type="journal article" date="2011" name="Stand. Genomic Sci.">
        <title>Complete genome sequence of Haliscomenobacter hydrossis type strain (O).</title>
        <authorList>
            <consortium name="US DOE Joint Genome Institute (JGI-PGF)"/>
            <person name="Daligault H."/>
            <person name="Lapidus A."/>
            <person name="Zeytun A."/>
            <person name="Nolan M."/>
            <person name="Lucas S."/>
            <person name="Del Rio T.G."/>
            <person name="Tice H."/>
            <person name="Cheng J.F."/>
            <person name="Tapia R."/>
            <person name="Han C."/>
            <person name="Goodwin L."/>
            <person name="Pitluck S."/>
            <person name="Liolios K."/>
            <person name="Pagani I."/>
            <person name="Ivanova N."/>
            <person name="Huntemann M."/>
            <person name="Mavromatis K."/>
            <person name="Mikhailova N."/>
            <person name="Pati A."/>
            <person name="Chen A."/>
            <person name="Palaniappan K."/>
            <person name="Land M."/>
            <person name="Hauser L."/>
            <person name="Brambilla E.M."/>
            <person name="Rohde M."/>
            <person name="Verbarg S."/>
            <person name="Goker M."/>
            <person name="Bristow J."/>
            <person name="Eisen J.A."/>
            <person name="Markowitz V."/>
            <person name="Hugenholtz P."/>
            <person name="Kyrpides N.C."/>
            <person name="Klenk H.P."/>
            <person name="Woyke T."/>
        </authorList>
    </citation>
    <scope>NUCLEOTIDE SEQUENCE [LARGE SCALE GENOMIC DNA]</scope>
    <source>
        <strain evidence="11">ATCC 27775 / DSM 1100 / LMG 10767 / O</strain>
    </source>
</reference>
<evidence type="ECO:0000256" key="3">
    <source>
        <dbReference type="ARBA" id="ARBA00022692"/>
    </source>
</evidence>
<dbReference type="EMBL" id="CP002691">
    <property type="protein sequence ID" value="AEE50927.1"/>
    <property type="molecule type" value="Genomic_DNA"/>
</dbReference>
<dbReference type="STRING" id="760192.Halhy_3064"/>
<dbReference type="AlphaFoldDB" id="F4KPI9"/>
<dbReference type="KEGG" id="hhy:Halhy_3064"/>
<dbReference type="GO" id="GO:0022857">
    <property type="term" value="F:transmembrane transporter activity"/>
    <property type="evidence" value="ECO:0007669"/>
    <property type="project" value="TreeGrafter"/>
</dbReference>
<evidence type="ECO:0000256" key="4">
    <source>
        <dbReference type="ARBA" id="ARBA00022989"/>
    </source>
</evidence>
<keyword evidence="5 7" id="KW-0472">Membrane</keyword>
<dbReference type="InterPro" id="IPR025857">
    <property type="entry name" value="MacB_PCD"/>
</dbReference>
<evidence type="ECO:0000256" key="5">
    <source>
        <dbReference type="ARBA" id="ARBA00023136"/>
    </source>
</evidence>
<evidence type="ECO:0000259" key="8">
    <source>
        <dbReference type="Pfam" id="PF02687"/>
    </source>
</evidence>
<keyword evidence="4 7" id="KW-1133">Transmembrane helix</keyword>
<dbReference type="Pfam" id="PF12704">
    <property type="entry name" value="MacB_PCD"/>
    <property type="match status" value="1"/>
</dbReference>
<keyword evidence="2" id="KW-1003">Cell membrane</keyword>
<keyword evidence="11" id="KW-1185">Reference proteome</keyword>
<accession>F4KPI9</accession>
<evidence type="ECO:0000259" key="9">
    <source>
        <dbReference type="Pfam" id="PF12704"/>
    </source>
</evidence>
<sequence length="408" mass="44782">MFKQLRFAFAQALENIRANFFHTFLSILGIVIGVAALVAILSLIDGMEKYAKEQISSTTDLKNIMIRTETHQTINNIRIRKDSFAYLNYAAFSALRENMAEKATGFLFTQQNSGLSLQDKPEPLAAVVTGIAPNLPETEELAIGRKFLEADFNEKNKVAVVNHLLARQIGAHSDPNKLIGKSITFQGQDFNIVGVLKAGKAQAPTLFIPLIFIPETVLAQSPPTCLLEAKAVENVAKIKTETEAWLKQHYPKGKADFEVITNEFRVDQVSKGFLLFRIVMGLIVGISVLVGGIGVMNVLLISVTERTSEIGIRKALGANKKDIMRLFLSESITVSLFGSLLGLTFGVLGTMVFIPIIKAITKVPFQAAYTWNTLLVIMVIAILVGVVFGTYPAMKAARLDPVDAIRRE</sequence>
<comment type="similarity">
    <text evidence="6">Belongs to the ABC-4 integral membrane protein family.</text>
</comment>
<reference key="2">
    <citation type="submission" date="2011-04" db="EMBL/GenBank/DDBJ databases">
        <title>Complete sequence of chromosome of Haliscomenobacter hydrossis DSM 1100.</title>
        <authorList>
            <consortium name="US DOE Joint Genome Institute (JGI-PGF)"/>
            <person name="Lucas S."/>
            <person name="Han J."/>
            <person name="Lapidus A."/>
            <person name="Bruce D."/>
            <person name="Goodwin L."/>
            <person name="Pitluck S."/>
            <person name="Peters L."/>
            <person name="Kyrpides N."/>
            <person name="Mavromatis K."/>
            <person name="Ivanova N."/>
            <person name="Ovchinnikova G."/>
            <person name="Pagani I."/>
            <person name="Daligault H."/>
            <person name="Detter J.C."/>
            <person name="Han C."/>
            <person name="Land M."/>
            <person name="Hauser L."/>
            <person name="Markowitz V."/>
            <person name="Cheng J.-F."/>
            <person name="Hugenholtz P."/>
            <person name="Woyke T."/>
            <person name="Wu D."/>
            <person name="Verbarg S."/>
            <person name="Frueling A."/>
            <person name="Brambilla E."/>
            <person name="Klenk H.-P."/>
            <person name="Eisen J.A."/>
        </authorList>
    </citation>
    <scope>NUCLEOTIDE SEQUENCE</scope>
    <source>
        <strain>DSM 1100</strain>
    </source>
</reference>
<evidence type="ECO:0008006" key="12">
    <source>
        <dbReference type="Google" id="ProtNLM"/>
    </source>
</evidence>
<evidence type="ECO:0000313" key="11">
    <source>
        <dbReference type="Proteomes" id="UP000008461"/>
    </source>
</evidence>
<feature type="transmembrane region" description="Helical" evidence="7">
    <location>
        <begin position="274"/>
        <end position="301"/>
    </location>
</feature>
<proteinExistence type="inferred from homology"/>
<gene>
    <name evidence="10" type="ordered locus">Halhy_3064</name>
</gene>
<feature type="transmembrane region" description="Helical" evidence="7">
    <location>
        <begin position="369"/>
        <end position="391"/>
    </location>
</feature>
<dbReference type="HOGENOM" id="CLU_000604_8_0_10"/>
<evidence type="ECO:0000313" key="10">
    <source>
        <dbReference type="EMBL" id="AEE50927.1"/>
    </source>
</evidence>
<feature type="domain" description="ABC3 transporter permease C-terminal" evidence="8">
    <location>
        <begin position="282"/>
        <end position="401"/>
    </location>
</feature>
<name>F4KPI9_HALH1</name>
<dbReference type="PANTHER" id="PTHR30572:SF4">
    <property type="entry name" value="ABC TRANSPORTER PERMEASE YTRF"/>
    <property type="match status" value="1"/>
</dbReference>
<dbReference type="eggNOG" id="COG0577">
    <property type="taxonomic scope" value="Bacteria"/>
</dbReference>
<protein>
    <recommendedName>
        <fullName evidence="12">ABC3 transporter permease protein domain-containing protein</fullName>
    </recommendedName>
</protein>
<feature type="domain" description="MacB-like periplasmic core" evidence="9">
    <location>
        <begin position="23"/>
        <end position="242"/>
    </location>
</feature>
<dbReference type="Pfam" id="PF02687">
    <property type="entry name" value="FtsX"/>
    <property type="match status" value="1"/>
</dbReference>
<feature type="transmembrane region" description="Helical" evidence="7">
    <location>
        <begin position="334"/>
        <end position="357"/>
    </location>
</feature>
<dbReference type="PANTHER" id="PTHR30572">
    <property type="entry name" value="MEMBRANE COMPONENT OF TRANSPORTER-RELATED"/>
    <property type="match status" value="1"/>
</dbReference>
<organism evidence="10 11">
    <name type="scientific">Haliscomenobacter hydrossis (strain ATCC 27775 / DSM 1100 / LMG 10767 / O)</name>
    <dbReference type="NCBI Taxonomy" id="760192"/>
    <lineage>
        <taxon>Bacteria</taxon>
        <taxon>Pseudomonadati</taxon>
        <taxon>Bacteroidota</taxon>
        <taxon>Saprospiria</taxon>
        <taxon>Saprospirales</taxon>
        <taxon>Haliscomenobacteraceae</taxon>
        <taxon>Haliscomenobacter</taxon>
    </lineage>
</organism>
<dbReference type="InterPro" id="IPR050250">
    <property type="entry name" value="Macrolide_Exporter_MacB"/>
</dbReference>
<evidence type="ECO:0000256" key="2">
    <source>
        <dbReference type="ARBA" id="ARBA00022475"/>
    </source>
</evidence>
<dbReference type="GO" id="GO:0005886">
    <property type="term" value="C:plasma membrane"/>
    <property type="evidence" value="ECO:0007669"/>
    <property type="project" value="UniProtKB-SubCell"/>
</dbReference>
<evidence type="ECO:0000256" key="7">
    <source>
        <dbReference type="SAM" id="Phobius"/>
    </source>
</evidence>
<evidence type="ECO:0000256" key="6">
    <source>
        <dbReference type="ARBA" id="ARBA00038076"/>
    </source>
</evidence>
<dbReference type="OrthoDB" id="9770036at2"/>
<dbReference type="RefSeq" id="WP_013765470.1">
    <property type="nucleotide sequence ID" value="NC_015510.1"/>
</dbReference>
<evidence type="ECO:0000256" key="1">
    <source>
        <dbReference type="ARBA" id="ARBA00004651"/>
    </source>
</evidence>
<comment type="subcellular location">
    <subcellularLocation>
        <location evidence="1">Cell membrane</location>
        <topology evidence="1">Multi-pass membrane protein</topology>
    </subcellularLocation>
</comment>
<feature type="transmembrane region" description="Helical" evidence="7">
    <location>
        <begin position="20"/>
        <end position="44"/>
    </location>
</feature>